<dbReference type="Pfam" id="PF09813">
    <property type="entry name" value="Coa3_cc"/>
    <property type="match status" value="1"/>
</dbReference>
<dbReference type="InterPro" id="IPR058055">
    <property type="entry name" value="PA-PLA1"/>
</dbReference>
<dbReference type="PROSITE" id="PS51043">
    <property type="entry name" value="DDHD"/>
    <property type="match status" value="1"/>
</dbReference>
<dbReference type="Proteomes" id="UP000835052">
    <property type="component" value="Unassembled WGS sequence"/>
</dbReference>
<proteinExistence type="inferred from homology"/>
<accession>A0A8S1HYI2</accession>
<feature type="compositionally biased region" description="Polar residues" evidence="2">
    <location>
        <begin position="179"/>
        <end position="195"/>
    </location>
</feature>
<reference evidence="5" key="1">
    <citation type="submission" date="2020-10" db="EMBL/GenBank/DDBJ databases">
        <authorList>
            <person name="Kikuchi T."/>
        </authorList>
    </citation>
    <scope>NUCLEOTIDE SEQUENCE</scope>
    <source>
        <strain evidence="5">NKZ352</strain>
    </source>
</reference>
<keyword evidence="3" id="KW-0472">Membrane</keyword>
<feature type="transmembrane region" description="Helical" evidence="3">
    <location>
        <begin position="79"/>
        <end position="98"/>
    </location>
</feature>
<dbReference type="InterPro" id="IPR004177">
    <property type="entry name" value="DDHD_dom"/>
</dbReference>
<feature type="region of interest" description="Disordered" evidence="2">
    <location>
        <begin position="116"/>
        <end position="143"/>
    </location>
</feature>
<name>A0A8S1HYI2_9PELO</name>
<feature type="domain" description="DDHD" evidence="4">
    <location>
        <begin position="668"/>
        <end position="918"/>
    </location>
</feature>
<dbReference type="GO" id="GO:0004620">
    <property type="term" value="F:phospholipase activity"/>
    <property type="evidence" value="ECO:0007669"/>
    <property type="project" value="TreeGrafter"/>
</dbReference>
<comment type="similarity">
    <text evidence="1">Belongs to the PA-PLA1 family.</text>
</comment>
<feature type="region of interest" description="Disordered" evidence="2">
    <location>
        <begin position="765"/>
        <end position="826"/>
    </location>
</feature>
<dbReference type="SMART" id="SM01127">
    <property type="entry name" value="DDHD"/>
    <property type="match status" value="1"/>
</dbReference>
<feature type="compositionally biased region" description="Basic and acidic residues" evidence="2">
    <location>
        <begin position="772"/>
        <end position="786"/>
    </location>
</feature>
<dbReference type="EMBL" id="CAJGYM010000200">
    <property type="protein sequence ID" value="CAD6199751.1"/>
    <property type="molecule type" value="Genomic_DNA"/>
</dbReference>
<keyword evidence="3" id="KW-0812">Transmembrane</keyword>
<protein>
    <recommendedName>
        <fullName evidence="4">DDHD domain-containing protein</fullName>
    </recommendedName>
</protein>
<evidence type="ECO:0000256" key="1">
    <source>
        <dbReference type="ARBA" id="ARBA00038464"/>
    </source>
</evidence>
<dbReference type="Pfam" id="PF02862">
    <property type="entry name" value="DDHD"/>
    <property type="match status" value="1"/>
</dbReference>
<dbReference type="GO" id="GO:0046872">
    <property type="term" value="F:metal ion binding"/>
    <property type="evidence" value="ECO:0007669"/>
    <property type="project" value="InterPro"/>
</dbReference>
<gene>
    <name evidence="5" type="ORF">CAUJ_LOCUS15650</name>
</gene>
<evidence type="ECO:0000313" key="5">
    <source>
        <dbReference type="EMBL" id="CAD6199751.1"/>
    </source>
</evidence>
<keyword evidence="3" id="KW-1133">Transmembrane helix</keyword>
<sequence length="931" mass="105429">MGKLALRSAVFLRRTTSTHGSLAPTTAKSSGIQKRKDDEMLETIDIEDLPRPQRRFAKQFEKVNEERVKEIFAKNYKNHIALAVLLSFVVGIYYYTIYAVKQETFLEEIDREMAQEKPRTHEMNTEEAIVPDEEESLKEHLKAQRDEIQRQLGCEKLLLEEEAPLRGDVPDPQAENGDETPTAQVPTSGENGLLTQETKPARPFILPDSAVVNASDGLNIPPGATPISVASPRSAVSPLPKQPPSTPIPPVRNRKRKVTELKCSEVRWFYQEPKGSSWIPFNGRDSLLLELKFRKEKNIELDDQMKAIEAEMPPIEVSDGESEEKPMVVVQNGQYRVDDENMKIIPIYWKDDTKEIRRGTWFSHDYQPIEMQLSDQIERNHLQYFRGQTIPEGTTVFSKAENSNKPVLAELHTETYDVRWSSVIDISLHQRSSNILRYLWAKSHSLRRGYEKEAEWTDSSAEISHLILVVHGIGQKGYENLIAQNANQVRDGVVSAMEKCYPDEKSRPMFLPVEWRASLVLDNGVTDLLTIPKMSSMRASLNSTAMDVMYYQSPLFRTEIVRGVVTQMNRVYKLFKANNPDFKGHVSIFGHSLGSVICYDILTKFSPLVLYDKYVTKSVDEFLDGVKDDPSCQKAREAMETLKEARQAVIDNLEGGMEKLLVTKEEQLDFKVKYLFAVGSPLAVFLVMRNANSSNLMPSTTNVDRIFNIFHPYDPVAYRLEPFFAPEYRHIRPLKLFSSTDLRGRASYDSLPLEVYKQYMKKLKNQNKKKKGDSGGDKSVDARSGGDDEIDEEDECDSDDDARSGCSSPRSSSPPPGENGKDAKEAKAKKGWFSFGSTASKKAAATVPEAVVEVAKEAEQELPLPERILGGATRVPHRIDVQLQPALTDKSYWSVFKSHFAYWTNPDLALFIANVLYCKPMKPEEAKSSWA</sequence>
<dbReference type="PANTHER" id="PTHR23509">
    <property type="entry name" value="PA-PL1 PHOSPHOLIPASE FAMILY"/>
    <property type="match status" value="1"/>
</dbReference>
<dbReference type="GO" id="GO:0005737">
    <property type="term" value="C:cytoplasm"/>
    <property type="evidence" value="ECO:0007669"/>
    <property type="project" value="TreeGrafter"/>
</dbReference>
<feature type="region of interest" description="Disordered" evidence="2">
    <location>
        <begin position="223"/>
        <end position="256"/>
    </location>
</feature>
<keyword evidence="6" id="KW-1185">Reference proteome</keyword>
<dbReference type="AlphaFoldDB" id="A0A8S1HYI2"/>
<dbReference type="PANTHER" id="PTHR23509:SF48">
    <property type="entry name" value="INTRACELLULAR PHOSPHOLIPASE A1"/>
    <property type="match status" value="1"/>
</dbReference>
<dbReference type="Pfam" id="PF23463">
    <property type="entry name" value="WWE_2"/>
    <property type="match status" value="1"/>
</dbReference>
<dbReference type="OrthoDB" id="431378at2759"/>
<feature type="compositionally biased region" description="Acidic residues" evidence="2">
    <location>
        <begin position="787"/>
        <end position="800"/>
    </location>
</feature>
<dbReference type="InterPro" id="IPR029058">
    <property type="entry name" value="AB_hydrolase_fold"/>
</dbReference>
<organism evidence="5 6">
    <name type="scientific">Caenorhabditis auriculariae</name>
    <dbReference type="NCBI Taxonomy" id="2777116"/>
    <lineage>
        <taxon>Eukaryota</taxon>
        <taxon>Metazoa</taxon>
        <taxon>Ecdysozoa</taxon>
        <taxon>Nematoda</taxon>
        <taxon>Chromadorea</taxon>
        <taxon>Rhabditida</taxon>
        <taxon>Rhabditina</taxon>
        <taxon>Rhabditomorpha</taxon>
        <taxon>Rhabditoidea</taxon>
        <taxon>Rhabditidae</taxon>
        <taxon>Peloderinae</taxon>
        <taxon>Caenorhabditis</taxon>
    </lineage>
</organism>
<comment type="caution">
    <text evidence="5">The sequence shown here is derived from an EMBL/GenBank/DDBJ whole genome shotgun (WGS) entry which is preliminary data.</text>
</comment>
<evidence type="ECO:0000256" key="2">
    <source>
        <dbReference type="SAM" id="MobiDB-lite"/>
    </source>
</evidence>
<evidence type="ECO:0000313" key="6">
    <source>
        <dbReference type="Proteomes" id="UP000835052"/>
    </source>
</evidence>
<evidence type="ECO:0000259" key="4">
    <source>
        <dbReference type="PROSITE" id="PS51043"/>
    </source>
</evidence>
<evidence type="ECO:0000256" key="3">
    <source>
        <dbReference type="SAM" id="Phobius"/>
    </source>
</evidence>
<feature type="compositionally biased region" description="Pro residues" evidence="2">
    <location>
        <begin position="240"/>
        <end position="250"/>
    </location>
</feature>
<dbReference type="InterPro" id="IPR057826">
    <property type="entry name" value="WWE_C20G8.02"/>
</dbReference>
<feature type="region of interest" description="Disordered" evidence="2">
    <location>
        <begin position="161"/>
        <end position="195"/>
    </location>
</feature>
<dbReference type="SUPFAM" id="SSF53474">
    <property type="entry name" value="alpha/beta-Hydrolases"/>
    <property type="match status" value="1"/>
</dbReference>
<dbReference type="InterPro" id="IPR018628">
    <property type="entry name" value="Coa3_CC"/>
</dbReference>